<evidence type="ECO:0000313" key="2">
    <source>
        <dbReference type="Proteomes" id="UP000095281"/>
    </source>
</evidence>
<proteinExistence type="predicted"/>
<dbReference type="AlphaFoldDB" id="A0A1I8BGM0"/>
<dbReference type="WBParaSite" id="MhA1_Contig2392.frz3.gene1">
    <property type="protein sequence ID" value="MhA1_Contig2392.frz3.gene1"/>
    <property type="gene ID" value="MhA1_Contig2392.frz3.gene1"/>
</dbReference>
<protein>
    <submittedName>
        <fullName evidence="3">DUF21 domain-containing protein</fullName>
    </submittedName>
</protein>
<evidence type="ECO:0000256" key="1">
    <source>
        <dbReference type="SAM" id="Phobius"/>
    </source>
</evidence>
<dbReference type="Proteomes" id="UP000095281">
    <property type="component" value="Unplaced"/>
</dbReference>
<feature type="transmembrane region" description="Helical" evidence="1">
    <location>
        <begin position="37"/>
        <end position="57"/>
    </location>
</feature>
<evidence type="ECO:0000313" key="3">
    <source>
        <dbReference type="WBParaSite" id="MhA1_Contig2392.frz3.gene1"/>
    </source>
</evidence>
<keyword evidence="2" id="KW-1185">Reference proteome</keyword>
<sequence length="132" mass="14134">MARFLMAVAKSAPVGLVTGLIIDVSSTLQTVDPLPSTIIMLSLIATVITYLCVAIVVRTKADLTSSKMKKFYRSLTLIVAINVGNYIVGTIACISANYIGVTPSTQWYLLTSMTIYGNFGIAAIVPIVCLNR</sequence>
<keyword evidence="1" id="KW-1133">Transmembrane helix</keyword>
<accession>A0A1I8BGM0</accession>
<name>A0A1I8BGM0_MELHA</name>
<keyword evidence="1" id="KW-0812">Transmembrane</keyword>
<reference evidence="3" key="1">
    <citation type="submission" date="2016-11" db="UniProtKB">
        <authorList>
            <consortium name="WormBaseParasite"/>
        </authorList>
    </citation>
    <scope>IDENTIFICATION</scope>
</reference>
<organism evidence="2 3">
    <name type="scientific">Meloidogyne hapla</name>
    <name type="common">Root-knot nematode worm</name>
    <dbReference type="NCBI Taxonomy" id="6305"/>
    <lineage>
        <taxon>Eukaryota</taxon>
        <taxon>Metazoa</taxon>
        <taxon>Ecdysozoa</taxon>
        <taxon>Nematoda</taxon>
        <taxon>Chromadorea</taxon>
        <taxon>Rhabditida</taxon>
        <taxon>Tylenchina</taxon>
        <taxon>Tylenchomorpha</taxon>
        <taxon>Tylenchoidea</taxon>
        <taxon>Meloidogynidae</taxon>
        <taxon>Meloidogyninae</taxon>
        <taxon>Meloidogyne</taxon>
    </lineage>
</organism>
<keyword evidence="1" id="KW-0472">Membrane</keyword>
<feature type="transmembrane region" description="Helical" evidence="1">
    <location>
        <begin position="77"/>
        <end position="101"/>
    </location>
</feature>
<feature type="transmembrane region" description="Helical" evidence="1">
    <location>
        <begin position="107"/>
        <end position="130"/>
    </location>
</feature>